<evidence type="ECO:0000259" key="18">
    <source>
        <dbReference type="PROSITE" id="PS50999"/>
    </source>
</evidence>
<dbReference type="SUPFAM" id="SSF46626">
    <property type="entry name" value="Cytochrome c"/>
    <property type="match status" value="1"/>
</dbReference>
<dbReference type="PROSITE" id="PS50999">
    <property type="entry name" value="COX2_TM"/>
    <property type="match status" value="1"/>
</dbReference>
<dbReference type="InterPro" id="IPR036257">
    <property type="entry name" value="Cyt_c_oxidase_su2_TM_sf"/>
</dbReference>
<evidence type="ECO:0000313" key="20">
    <source>
        <dbReference type="EMBL" id="VAW42085.1"/>
    </source>
</evidence>
<dbReference type="InterPro" id="IPR009056">
    <property type="entry name" value="Cyt_c-like_dom"/>
</dbReference>
<proteinExistence type="inferred from homology"/>
<dbReference type="EC" id="7.1.1.9" evidence="3"/>
<dbReference type="GO" id="GO:0042773">
    <property type="term" value="P:ATP synthesis coupled electron transport"/>
    <property type="evidence" value="ECO:0007669"/>
    <property type="project" value="TreeGrafter"/>
</dbReference>
<keyword evidence="5" id="KW-0349">Heme</keyword>
<comment type="similarity">
    <text evidence="2">Belongs to the cytochrome c oxidase subunit 2 family.</text>
</comment>
<comment type="subcellular location">
    <subcellularLocation>
        <location evidence="1">Membrane</location>
        <topology evidence="1">Multi-pass membrane protein</topology>
    </subcellularLocation>
</comment>
<dbReference type="InterPro" id="IPR014222">
    <property type="entry name" value="Cyt_c_oxidase_su2"/>
</dbReference>
<keyword evidence="20" id="KW-0560">Oxidoreductase</keyword>
<evidence type="ECO:0000259" key="17">
    <source>
        <dbReference type="PROSITE" id="PS50857"/>
    </source>
</evidence>
<dbReference type="NCBIfam" id="TIGR02866">
    <property type="entry name" value="CoxB"/>
    <property type="match status" value="1"/>
</dbReference>
<dbReference type="InterPro" id="IPR045187">
    <property type="entry name" value="CcO_II"/>
</dbReference>
<evidence type="ECO:0000256" key="3">
    <source>
        <dbReference type="ARBA" id="ARBA00012949"/>
    </source>
</evidence>
<sequence>MNKTTKSCKRGRSGFVFTIFILLSLAVSSLAHAEYGLNLTKGVTDFSNEVFGLHMVILWICVAIAVLVFGVMIYSMFAHRKSRGVTAAQFSHSTKAEIIWTIIPIIILVVIAIPSTTALINMEYPTDENGDKLKMEMTIKVTGYQWKWKYDYLGEGVSFLSTLASDSNEARQLGSGINPIDVENYLLDVDNPLVIPVDTNIRFLLTADDVIHSWWVPAFGWKRDTIPGFVNEAWTNVKKVGTYRGQCAELCGKDHGFMPVVVIVKSKADYASWLQDQKGQQDIAAAKNNTKWTQADLISTGKKVYDTQCATCHQTSGAGIEPTFPALDGSVMVNGPMDEQIKVVVFGKAGTAMAAYGGMLSESDIAAAITYTRNAWSNTAKDAVQPQDIKRIKNN</sequence>
<dbReference type="SUPFAM" id="SSF81464">
    <property type="entry name" value="Cytochrome c oxidase subunit II-like, transmembrane region"/>
    <property type="match status" value="1"/>
</dbReference>
<dbReference type="Pfam" id="PF02790">
    <property type="entry name" value="COX2_TM"/>
    <property type="match status" value="1"/>
</dbReference>
<keyword evidence="4" id="KW-0813">Transport</keyword>
<dbReference type="InterPro" id="IPR036909">
    <property type="entry name" value="Cyt_c-like_dom_sf"/>
</dbReference>
<dbReference type="InterPro" id="IPR008972">
    <property type="entry name" value="Cupredoxin"/>
</dbReference>
<reference evidence="20" key="1">
    <citation type="submission" date="2018-06" db="EMBL/GenBank/DDBJ databases">
        <authorList>
            <person name="Zhirakovskaya E."/>
        </authorList>
    </citation>
    <scope>NUCLEOTIDE SEQUENCE</scope>
</reference>
<dbReference type="PROSITE" id="PS50857">
    <property type="entry name" value="COX2_CUA"/>
    <property type="match status" value="1"/>
</dbReference>
<dbReference type="GO" id="GO:0004129">
    <property type="term" value="F:cytochrome-c oxidase activity"/>
    <property type="evidence" value="ECO:0007669"/>
    <property type="project" value="UniProtKB-EC"/>
</dbReference>
<dbReference type="EMBL" id="UOEW01000342">
    <property type="protein sequence ID" value="VAW42085.1"/>
    <property type="molecule type" value="Genomic_DNA"/>
</dbReference>
<evidence type="ECO:0000256" key="12">
    <source>
        <dbReference type="ARBA" id="ARBA00023004"/>
    </source>
</evidence>
<accession>A0A3B0VEX4</accession>
<dbReference type="GO" id="GO:0016491">
    <property type="term" value="F:oxidoreductase activity"/>
    <property type="evidence" value="ECO:0007669"/>
    <property type="project" value="UniProtKB-KW"/>
</dbReference>
<dbReference type="PRINTS" id="PR01166">
    <property type="entry name" value="CYCOXIDASEII"/>
</dbReference>
<evidence type="ECO:0000256" key="11">
    <source>
        <dbReference type="ARBA" id="ARBA00022989"/>
    </source>
</evidence>
<feature type="transmembrane region" description="Helical" evidence="16">
    <location>
        <begin position="98"/>
        <end position="120"/>
    </location>
</feature>
<feature type="transmembrane region" description="Helical" evidence="16">
    <location>
        <begin position="57"/>
        <end position="77"/>
    </location>
</feature>
<protein>
    <recommendedName>
        <fullName evidence="3">cytochrome-c oxidase</fullName>
        <ecNumber evidence="3">7.1.1.9</ecNumber>
    </recommendedName>
    <alternativeName>
        <fullName evidence="15">Cytochrome c oxidase polypeptide II</fullName>
    </alternativeName>
</protein>
<keyword evidence="7 16" id="KW-0812">Transmembrane</keyword>
<keyword evidence="8" id="KW-0479">Metal-binding</keyword>
<dbReference type="Pfam" id="PF00116">
    <property type="entry name" value="COX2"/>
    <property type="match status" value="1"/>
</dbReference>
<dbReference type="InterPro" id="IPR002429">
    <property type="entry name" value="CcO_II-like_C"/>
</dbReference>
<evidence type="ECO:0000256" key="8">
    <source>
        <dbReference type="ARBA" id="ARBA00022723"/>
    </source>
</evidence>
<keyword evidence="6" id="KW-0679">Respiratory chain</keyword>
<evidence type="ECO:0000256" key="6">
    <source>
        <dbReference type="ARBA" id="ARBA00022660"/>
    </source>
</evidence>
<organism evidence="20">
    <name type="scientific">hydrothermal vent metagenome</name>
    <dbReference type="NCBI Taxonomy" id="652676"/>
    <lineage>
        <taxon>unclassified sequences</taxon>
        <taxon>metagenomes</taxon>
        <taxon>ecological metagenomes</taxon>
    </lineage>
</organism>
<keyword evidence="14 16" id="KW-0472">Membrane</keyword>
<dbReference type="AlphaFoldDB" id="A0A3B0VEX4"/>
<evidence type="ECO:0000256" key="7">
    <source>
        <dbReference type="ARBA" id="ARBA00022692"/>
    </source>
</evidence>
<evidence type="ECO:0000256" key="5">
    <source>
        <dbReference type="ARBA" id="ARBA00022617"/>
    </source>
</evidence>
<keyword evidence="11 16" id="KW-1133">Transmembrane helix</keyword>
<dbReference type="Pfam" id="PF13442">
    <property type="entry name" value="Cytochrome_CBB3"/>
    <property type="match status" value="1"/>
</dbReference>
<evidence type="ECO:0000256" key="13">
    <source>
        <dbReference type="ARBA" id="ARBA00023008"/>
    </source>
</evidence>
<gene>
    <name evidence="20" type="ORF">MNBD_GAMMA01-879</name>
</gene>
<dbReference type="InterPro" id="IPR001505">
    <property type="entry name" value="Copper_CuA"/>
</dbReference>
<dbReference type="InterPro" id="IPR011759">
    <property type="entry name" value="Cyt_c_oxidase_su2_TM_dom"/>
</dbReference>
<feature type="domain" description="Cytochrome c" evidence="19">
    <location>
        <begin position="296"/>
        <end position="376"/>
    </location>
</feature>
<keyword evidence="12" id="KW-0408">Iron</keyword>
<dbReference type="GO" id="GO:0020037">
    <property type="term" value="F:heme binding"/>
    <property type="evidence" value="ECO:0007669"/>
    <property type="project" value="InterPro"/>
</dbReference>
<evidence type="ECO:0000256" key="15">
    <source>
        <dbReference type="ARBA" id="ARBA00031389"/>
    </source>
</evidence>
<keyword evidence="13" id="KW-0186">Copper</keyword>
<dbReference type="Gene3D" id="2.60.40.420">
    <property type="entry name" value="Cupredoxins - blue copper proteins"/>
    <property type="match status" value="1"/>
</dbReference>
<feature type="domain" description="Cytochrome oxidase subunit II copper A binding" evidence="17">
    <location>
        <begin position="134"/>
        <end position="276"/>
    </location>
</feature>
<dbReference type="GO" id="GO:0016020">
    <property type="term" value="C:membrane"/>
    <property type="evidence" value="ECO:0007669"/>
    <property type="project" value="UniProtKB-SubCell"/>
</dbReference>
<dbReference type="PANTHER" id="PTHR22888:SF9">
    <property type="entry name" value="CYTOCHROME C OXIDASE SUBUNIT 2"/>
    <property type="match status" value="1"/>
</dbReference>
<keyword evidence="9" id="KW-1278">Translocase</keyword>
<evidence type="ECO:0000256" key="4">
    <source>
        <dbReference type="ARBA" id="ARBA00022448"/>
    </source>
</evidence>
<name>A0A3B0VEX4_9ZZZZ</name>
<evidence type="ECO:0000259" key="19">
    <source>
        <dbReference type="PROSITE" id="PS51007"/>
    </source>
</evidence>
<keyword evidence="10" id="KW-0249">Electron transport</keyword>
<evidence type="ECO:0000256" key="14">
    <source>
        <dbReference type="ARBA" id="ARBA00023136"/>
    </source>
</evidence>
<evidence type="ECO:0000256" key="10">
    <source>
        <dbReference type="ARBA" id="ARBA00022982"/>
    </source>
</evidence>
<dbReference type="SUPFAM" id="SSF49503">
    <property type="entry name" value="Cupredoxins"/>
    <property type="match status" value="1"/>
</dbReference>
<evidence type="ECO:0000256" key="9">
    <source>
        <dbReference type="ARBA" id="ARBA00022967"/>
    </source>
</evidence>
<dbReference type="PANTHER" id="PTHR22888">
    <property type="entry name" value="CYTOCHROME C OXIDASE, SUBUNIT II"/>
    <property type="match status" value="1"/>
</dbReference>
<evidence type="ECO:0000256" key="1">
    <source>
        <dbReference type="ARBA" id="ARBA00004141"/>
    </source>
</evidence>
<dbReference type="Gene3D" id="1.10.287.90">
    <property type="match status" value="1"/>
</dbReference>
<dbReference type="PROSITE" id="PS51007">
    <property type="entry name" value="CYTC"/>
    <property type="match status" value="1"/>
</dbReference>
<feature type="domain" description="Cytochrome oxidase subunit II transmembrane region profile" evidence="18">
    <location>
        <begin position="31"/>
        <end position="126"/>
    </location>
</feature>
<dbReference type="PROSITE" id="PS00078">
    <property type="entry name" value="COX2"/>
    <property type="match status" value="1"/>
</dbReference>
<evidence type="ECO:0000256" key="16">
    <source>
        <dbReference type="SAM" id="Phobius"/>
    </source>
</evidence>
<dbReference type="Gene3D" id="1.10.760.10">
    <property type="entry name" value="Cytochrome c-like domain"/>
    <property type="match status" value="1"/>
</dbReference>
<dbReference type="GO" id="GO:0005507">
    <property type="term" value="F:copper ion binding"/>
    <property type="evidence" value="ECO:0007669"/>
    <property type="project" value="InterPro"/>
</dbReference>
<evidence type="ECO:0000256" key="2">
    <source>
        <dbReference type="ARBA" id="ARBA00007866"/>
    </source>
</evidence>